<evidence type="ECO:0000313" key="2">
    <source>
        <dbReference type="EMBL" id="CAA6812461.1"/>
    </source>
</evidence>
<protein>
    <submittedName>
        <fullName evidence="2">LicD family protein</fullName>
    </submittedName>
</protein>
<dbReference type="GO" id="GO:0009100">
    <property type="term" value="P:glycoprotein metabolic process"/>
    <property type="evidence" value="ECO:0007669"/>
    <property type="project" value="UniProtKB-ARBA"/>
</dbReference>
<evidence type="ECO:0000259" key="1">
    <source>
        <dbReference type="Pfam" id="PF04991"/>
    </source>
</evidence>
<proteinExistence type="predicted"/>
<dbReference type="PANTHER" id="PTHR13627:SF31">
    <property type="entry name" value="RIBITOL 5-PHOSPHATE TRANSFERASE FKRP"/>
    <property type="match status" value="1"/>
</dbReference>
<feature type="domain" description="LicD/FKTN/FKRP nucleotidyltransferase" evidence="1">
    <location>
        <begin position="54"/>
        <end position="118"/>
    </location>
</feature>
<gene>
    <name evidence="2" type="ORF">HELGO_WM290</name>
</gene>
<dbReference type="AlphaFoldDB" id="A0A6S6SZH5"/>
<accession>A0A6S6SZH5</accession>
<dbReference type="Pfam" id="PF04991">
    <property type="entry name" value="LicD"/>
    <property type="match status" value="1"/>
</dbReference>
<organism evidence="2">
    <name type="scientific">uncultured Sulfurovum sp</name>
    <dbReference type="NCBI Taxonomy" id="269237"/>
    <lineage>
        <taxon>Bacteria</taxon>
        <taxon>Pseudomonadati</taxon>
        <taxon>Campylobacterota</taxon>
        <taxon>Epsilonproteobacteria</taxon>
        <taxon>Campylobacterales</taxon>
        <taxon>Sulfurovaceae</taxon>
        <taxon>Sulfurovum</taxon>
        <taxon>environmental samples</taxon>
    </lineage>
</organism>
<reference evidence="2" key="1">
    <citation type="submission" date="2020-01" db="EMBL/GenBank/DDBJ databases">
        <authorList>
            <person name="Meier V. D."/>
            <person name="Meier V D."/>
        </authorList>
    </citation>
    <scope>NUCLEOTIDE SEQUENCE</scope>
    <source>
        <strain evidence="2">HLG_WM_MAG_01</strain>
    </source>
</reference>
<sequence length="236" mass="28402">MKDLILLIEKNKFMAKIFRFFYRKIFVKYKLYKQNKNFLKYAEETLIQVNHIFKELDIQYWLEYGTLLGAIRDKSFIKHDLDIDLGIFLDDYSEDMEIIFKRYGFKKIRNISIDNNTYGLEESYVYKDIVIDLFYFTLKDNKMYSHVFKNEEGKSWHKTILDNGGLIVREMTFPYDGFTTINFLGKQYPVPKNADEHLKSFYGEKYMIKDTEWNPYTMAKNVKTLDNKIGVYKSYG</sequence>
<dbReference type="InterPro" id="IPR007074">
    <property type="entry name" value="LicD/FKTN/FKRP_NTP_transf"/>
</dbReference>
<name>A0A6S6SZH5_9BACT</name>
<dbReference type="PANTHER" id="PTHR13627">
    <property type="entry name" value="FUKUTIN RELATED PROTEIN"/>
    <property type="match status" value="1"/>
</dbReference>
<dbReference type="InterPro" id="IPR052613">
    <property type="entry name" value="LicD_transferase"/>
</dbReference>
<dbReference type="EMBL" id="CACVAS010000058">
    <property type="protein sequence ID" value="CAA6812461.1"/>
    <property type="molecule type" value="Genomic_DNA"/>
</dbReference>